<evidence type="ECO:0000256" key="2">
    <source>
        <dbReference type="ARBA" id="ARBA00013855"/>
    </source>
</evidence>
<keyword evidence="3" id="KW-0133">Cell shape</keyword>
<evidence type="ECO:0000313" key="9">
    <source>
        <dbReference type="Proteomes" id="UP000578449"/>
    </source>
</evidence>
<dbReference type="Pfam" id="PF04085">
    <property type="entry name" value="MreC"/>
    <property type="match status" value="1"/>
</dbReference>
<dbReference type="GO" id="GO:0005886">
    <property type="term" value="C:plasma membrane"/>
    <property type="evidence" value="ECO:0007669"/>
    <property type="project" value="TreeGrafter"/>
</dbReference>
<dbReference type="PANTHER" id="PTHR34138">
    <property type="entry name" value="CELL SHAPE-DETERMINING PROTEIN MREC"/>
    <property type="match status" value="1"/>
</dbReference>
<dbReference type="RefSeq" id="WP_185051979.1">
    <property type="nucleotide sequence ID" value="NZ_BAABIX010000042.1"/>
</dbReference>
<evidence type="ECO:0000256" key="4">
    <source>
        <dbReference type="ARBA" id="ARBA00032089"/>
    </source>
</evidence>
<evidence type="ECO:0000259" key="7">
    <source>
        <dbReference type="Pfam" id="PF04085"/>
    </source>
</evidence>
<feature type="compositionally biased region" description="Basic and acidic residues" evidence="6">
    <location>
        <begin position="321"/>
        <end position="335"/>
    </location>
</feature>
<feature type="coiled-coil region" evidence="5">
    <location>
        <begin position="69"/>
        <end position="96"/>
    </location>
</feature>
<dbReference type="InterPro" id="IPR007221">
    <property type="entry name" value="MreC"/>
</dbReference>
<dbReference type="GO" id="GO:0008360">
    <property type="term" value="P:regulation of cell shape"/>
    <property type="evidence" value="ECO:0007669"/>
    <property type="project" value="UniProtKB-KW"/>
</dbReference>
<evidence type="ECO:0000256" key="5">
    <source>
        <dbReference type="SAM" id="Coils"/>
    </source>
</evidence>
<sequence length="487" mass="49631">MRDTRRTRLILGTLLVTALVVMTVDHRTGDLSPFGPLKGVGSTVFGAVEQAGAAVIRPVGDFAQAIVEAPAAQRRIERLTAENDRLRAELAAQRLDKARSAELRSVLGLAGRGQYRIVAAQVVARRGVPGFEDAIEIDAGSDDGVRPQMTVLNGQGLVGRVVWAGPRTSTVVLLSDPASSAGARLEDRKEIGVVSGLGDGGRLVRFRLLDSTAPLAAGARIVSFGSDRNAPYVPGVPVGVIERVESTPGELTRVAYARPYADLSALDVVGVVVEAPPRNPRDSVLPPRPVTAAAATPARDRKDARTRKNAARGADAEDREDAGADARDRDARDAPGDAGDAADVEDAQDADSGVEEPGDDAAEPRPRAAVGAPALLRAMGRPVQRPIPRDTTGRRGAVAASAFVGGGDGGVAGRGGVVAAPVFVGALEGGVAGRRDGGGASAFAHGVAGRWGPVAAPVVDVVDGVAGGAWGAGPGSDGGAAGWEGRS</sequence>
<feature type="region of interest" description="Disordered" evidence="6">
    <location>
        <begin position="277"/>
        <end position="367"/>
    </location>
</feature>
<dbReference type="InterPro" id="IPR042175">
    <property type="entry name" value="Cell/Rod_MreC_2"/>
</dbReference>
<evidence type="ECO:0000256" key="3">
    <source>
        <dbReference type="ARBA" id="ARBA00022960"/>
    </source>
</evidence>
<dbReference type="PANTHER" id="PTHR34138:SF1">
    <property type="entry name" value="CELL SHAPE-DETERMINING PROTEIN MREC"/>
    <property type="match status" value="1"/>
</dbReference>
<dbReference type="Proteomes" id="UP000578449">
    <property type="component" value="Unassembled WGS sequence"/>
</dbReference>
<comment type="similarity">
    <text evidence="1">Belongs to the MreC family.</text>
</comment>
<keyword evidence="9" id="KW-1185">Reference proteome</keyword>
<comment type="caution">
    <text evidence="8">The sequence shown here is derived from an EMBL/GenBank/DDBJ whole genome shotgun (WGS) entry which is preliminary data.</text>
</comment>
<evidence type="ECO:0000256" key="1">
    <source>
        <dbReference type="ARBA" id="ARBA00009369"/>
    </source>
</evidence>
<proteinExistence type="inferred from homology"/>
<dbReference type="AlphaFoldDB" id="A0A840P5T6"/>
<dbReference type="Gene3D" id="2.40.10.350">
    <property type="entry name" value="Rod shape-determining protein MreC, domain 2"/>
    <property type="match status" value="1"/>
</dbReference>
<reference evidence="8 9" key="1">
    <citation type="submission" date="2020-08" db="EMBL/GenBank/DDBJ databases">
        <title>Genomic Encyclopedia of Type Strains, Phase IV (KMG-IV): sequencing the most valuable type-strain genomes for metagenomic binning, comparative biology and taxonomic classification.</title>
        <authorList>
            <person name="Goeker M."/>
        </authorList>
    </citation>
    <scope>NUCLEOTIDE SEQUENCE [LARGE SCALE GENOMIC DNA]</scope>
    <source>
        <strain evidence="8 9">DSM 45615</strain>
    </source>
</reference>
<feature type="compositionally biased region" description="Acidic residues" evidence="6">
    <location>
        <begin position="340"/>
        <end position="361"/>
    </location>
</feature>
<gene>
    <name evidence="8" type="ORF">HNP84_004764</name>
</gene>
<dbReference type="InterPro" id="IPR042177">
    <property type="entry name" value="Cell/Rod_1"/>
</dbReference>
<keyword evidence="5" id="KW-0175">Coiled coil</keyword>
<evidence type="ECO:0000256" key="6">
    <source>
        <dbReference type="SAM" id="MobiDB-lite"/>
    </source>
</evidence>
<feature type="domain" description="Rod shape-determining protein MreC beta-barrel core" evidence="7">
    <location>
        <begin position="130"/>
        <end position="272"/>
    </location>
</feature>
<evidence type="ECO:0000313" key="8">
    <source>
        <dbReference type="EMBL" id="MBB5135028.1"/>
    </source>
</evidence>
<dbReference type="InterPro" id="IPR055342">
    <property type="entry name" value="MreC_beta-barrel_core"/>
</dbReference>
<organism evidence="8 9">
    <name type="scientific">Thermocatellispora tengchongensis</name>
    <dbReference type="NCBI Taxonomy" id="1073253"/>
    <lineage>
        <taxon>Bacteria</taxon>
        <taxon>Bacillati</taxon>
        <taxon>Actinomycetota</taxon>
        <taxon>Actinomycetes</taxon>
        <taxon>Streptosporangiales</taxon>
        <taxon>Streptosporangiaceae</taxon>
        <taxon>Thermocatellispora</taxon>
    </lineage>
</organism>
<accession>A0A840P5T6</accession>
<protein>
    <recommendedName>
        <fullName evidence="2">Cell shape-determining protein MreC</fullName>
    </recommendedName>
    <alternativeName>
        <fullName evidence="4">Cell shape protein MreC</fullName>
    </alternativeName>
</protein>
<dbReference type="Gene3D" id="2.40.10.340">
    <property type="entry name" value="Rod shape-determining protein MreC, domain 1"/>
    <property type="match status" value="1"/>
</dbReference>
<dbReference type="EMBL" id="JACHGN010000010">
    <property type="protein sequence ID" value="MBB5135028.1"/>
    <property type="molecule type" value="Genomic_DNA"/>
</dbReference>
<name>A0A840P5T6_9ACTN</name>